<dbReference type="PANTHER" id="PTHR30383">
    <property type="entry name" value="THIOESTERASE 1/PROTEASE 1/LYSOPHOSPHOLIPASE L1"/>
    <property type="match status" value="1"/>
</dbReference>
<dbReference type="Pfam" id="PF09429">
    <property type="entry name" value="Wbp11"/>
    <property type="match status" value="1"/>
</dbReference>
<dbReference type="InterPro" id="IPR051532">
    <property type="entry name" value="Ester_Hydrolysis_Enzymes"/>
</dbReference>
<dbReference type="InterPro" id="IPR036514">
    <property type="entry name" value="SGNH_hydro_sf"/>
</dbReference>
<feature type="compositionally biased region" description="Basic and acidic residues" evidence="1">
    <location>
        <begin position="385"/>
        <end position="397"/>
    </location>
</feature>
<dbReference type="GO" id="GO:0004622">
    <property type="term" value="F:phosphatidylcholine lysophospholipase activity"/>
    <property type="evidence" value="ECO:0007669"/>
    <property type="project" value="TreeGrafter"/>
</dbReference>
<proteinExistence type="predicted"/>
<gene>
    <name evidence="4" type="ORF">THAR02_07636</name>
</gene>
<evidence type="ECO:0000313" key="5">
    <source>
        <dbReference type="Proteomes" id="UP000034112"/>
    </source>
</evidence>
<accession>A0A0F9XIE6</accession>
<dbReference type="Proteomes" id="UP000034112">
    <property type="component" value="Unassembled WGS sequence"/>
</dbReference>
<dbReference type="PANTHER" id="PTHR30383:SF5">
    <property type="entry name" value="SGNH HYDROLASE-TYPE ESTERASE DOMAIN-CONTAINING PROTEIN"/>
    <property type="match status" value="1"/>
</dbReference>
<evidence type="ECO:0000259" key="2">
    <source>
        <dbReference type="Pfam" id="PF09429"/>
    </source>
</evidence>
<feature type="compositionally biased region" description="Basic and acidic residues" evidence="1">
    <location>
        <begin position="407"/>
        <end position="417"/>
    </location>
</feature>
<protein>
    <submittedName>
        <fullName evidence="4">Uncharacterized protein</fullName>
    </submittedName>
</protein>
<dbReference type="InterPro" id="IPR019007">
    <property type="entry name" value="Wbp11/ELF5/Saf1_N"/>
</dbReference>
<dbReference type="Pfam" id="PF13472">
    <property type="entry name" value="Lipase_GDSL_2"/>
    <property type="match status" value="1"/>
</dbReference>
<reference evidence="5" key="1">
    <citation type="journal article" date="2015" name="Genome Announc.">
        <title>Draft whole-genome sequence of the biocontrol agent Trichoderma harzianum T6776.</title>
        <authorList>
            <person name="Baroncelli R."/>
            <person name="Piaggeschi G."/>
            <person name="Fiorini L."/>
            <person name="Bertolini E."/>
            <person name="Zapparata A."/>
            <person name="Pe M.E."/>
            <person name="Sarrocco S."/>
            <person name="Vannacci G."/>
        </authorList>
    </citation>
    <scope>NUCLEOTIDE SEQUENCE [LARGE SCALE GENOMIC DNA]</scope>
    <source>
        <strain evidence="5">T6776</strain>
    </source>
</reference>
<feature type="region of interest" description="Disordered" evidence="1">
    <location>
        <begin position="312"/>
        <end position="425"/>
    </location>
</feature>
<comment type="caution">
    <text evidence="4">The sequence shown here is derived from an EMBL/GenBank/DDBJ whole genome shotgun (WGS) entry which is preliminary data.</text>
</comment>
<dbReference type="SUPFAM" id="SSF52266">
    <property type="entry name" value="SGNH hydrolase"/>
    <property type="match status" value="1"/>
</dbReference>
<dbReference type="GO" id="GO:0006396">
    <property type="term" value="P:RNA processing"/>
    <property type="evidence" value="ECO:0007669"/>
    <property type="project" value="InterPro"/>
</dbReference>
<name>A0A0F9XIE6_TRIHA</name>
<evidence type="ECO:0000259" key="3">
    <source>
        <dbReference type="Pfam" id="PF13472"/>
    </source>
</evidence>
<dbReference type="CDD" id="cd01833">
    <property type="entry name" value="XynB_like"/>
    <property type="match status" value="1"/>
</dbReference>
<organism evidence="4 5">
    <name type="scientific">Trichoderma harzianum</name>
    <name type="common">Hypocrea lixii</name>
    <dbReference type="NCBI Taxonomy" id="5544"/>
    <lineage>
        <taxon>Eukaryota</taxon>
        <taxon>Fungi</taxon>
        <taxon>Dikarya</taxon>
        <taxon>Ascomycota</taxon>
        <taxon>Pezizomycotina</taxon>
        <taxon>Sordariomycetes</taxon>
        <taxon>Hypocreomycetidae</taxon>
        <taxon>Hypocreales</taxon>
        <taxon>Hypocreaceae</taxon>
        <taxon>Trichoderma</taxon>
    </lineage>
</organism>
<evidence type="ECO:0000256" key="1">
    <source>
        <dbReference type="SAM" id="MobiDB-lite"/>
    </source>
</evidence>
<feature type="region of interest" description="Disordered" evidence="1">
    <location>
        <begin position="484"/>
        <end position="518"/>
    </location>
</feature>
<feature type="compositionally biased region" description="Basic and acidic residues" evidence="1">
    <location>
        <begin position="239"/>
        <end position="270"/>
    </location>
</feature>
<evidence type="ECO:0000313" key="4">
    <source>
        <dbReference type="EMBL" id="KKP00253.1"/>
    </source>
</evidence>
<sequence>MVESLANRFSHQCQAAWNGKTIQYIADHVGPSLEQRPNIILLHAGTNDMNPNSAISTEGHDPVAASERLGSLIDKMAAACPDAVILVAMIIGTCNAEQSPQTKVFQSLVPKVVAPRVQAGKHVLAVDFSTFGLGNLRDCIHPTNQGYHLVGYYWYDFIAQIPQDWITAPVGKDPKREESSSWRLRANASLLGVLGLSFVLIIIRLLRQEETATQLSKLQSATSPSMPKEKNYNPVQAQRKADKAREVRKGKAEAQGRRNEKLARKNPDRIQKQIDDLKAVTAGGGKLTRHEEQVLEGLEKELLSVRKARDTLGDKAPSFGRGWRRDDDVSRSGALGKRRRGDDDGSSSDDDVADDVRSIPMPRDTPPPIPKAEMDKWYAKRRAKRNAENAARRRDAGDNEAQDGEDNDRGKGRDRGQRSAAPVVESRTVYEAKPVVRDLRKEAVAAFVPTSVQMKMSKGKGQGGLMEPEEADRLEKEGYLKVASGGQDEAEGKDETEAEAVAAHSRHVVMEEVEDEDA</sequence>
<feature type="compositionally biased region" description="Acidic residues" evidence="1">
    <location>
        <begin position="488"/>
        <end position="498"/>
    </location>
</feature>
<feature type="region of interest" description="Disordered" evidence="1">
    <location>
        <begin position="217"/>
        <end position="270"/>
    </location>
</feature>
<dbReference type="Gene3D" id="3.40.50.1110">
    <property type="entry name" value="SGNH hydrolase"/>
    <property type="match status" value="1"/>
</dbReference>
<feature type="domain" description="Wbp11/ELF5/Saf1 N-terminal" evidence="2">
    <location>
        <begin position="229"/>
        <end position="307"/>
    </location>
</feature>
<dbReference type="InterPro" id="IPR013830">
    <property type="entry name" value="SGNH_hydro"/>
</dbReference>
<dbReference type="AlphaFoldDB" id="A0A0F9XIE6"/>
<dbReference type="EMBL" id="JOKZ01000265">
    <property type="protein sequence ID" value="KKP00253.1"/>
    <property type="molecule type" value="Genomic_DNA"/>
</dbReference>
<feature type="compositionally biased region" description="Acidic residues" evidence="1">
    <location>
        <begin position="344"/>
        <end position="353"/>
    </location>
</feature>
<dbReference type="OrthoDB" id="2119228at2759"/>
<feature type="domain" description="SGNH hydrolase-type esterase" evidence="3">
    <location>
        <begin position="5"/>
        <end position="148"/>
    </location>
</feature>